<dbReference type="Pfam" id="PF10292">
    <property type="entry name" value="7TM_GPCR_Srab"/>
    <property type="match status" value="1"/>
</dbReference>
<gene>
    <name evidence="7" type="ORF">CYNAS_LOCUS20389</name>
</gene>
<keyword evidence="2 6" id="KW-0812">Transmembrane</keyword>
<dbReference type="Proteomes" id="UP001176961">
    <property type="component" value="Unassembled WGS sequence"/>
</dbReference>
<feature type="transmembrane region" description="Helical" evidence="6">
    <location>
        <begin position="47"/>
        <end position="66"/>
    </location>
</feature>
<evidence type="ECO:0000313" key="7">
    <source>
        <dbReference type="EMBL" id="CAJ0608406.1"/>
    </source>
</evidence>
<evidence type="ECO:0000256" key="1">
    <source>
        <dbReference type="ARBA" id="ARBA00004141"/>
    </source>
</evidence>
<evidence type="ECO:0000313" key="8">
    <source>
        <dbReference type="Proteomes" id="UP001176961"/>
    </source>
</evidence>
<dbReference type="PANTHER" id="PTHR31357">
    <property type="entry name" value="SERPENTINE RECEPTOR CLASS ALPHA-10"/>
    <property type="match status" value="1"/>
</dbReference>
<reference evidence="7" key="1">
    <citation type="submission" date="2023-07" db="EMBL/GenBank/DDBJ databases">
        <authorList>
            <consortium name="CYATHOMIX"/>
        </authorList>
    </citation>
    <scope>NUCLEOTIDE SEQUENCE</scope>
    <source>
        <strain evidence="7">N/A</strain>
    </source>
</reference>
<dbReference type="AlphaFoldDB" id="A0AA36MDK2"/>
<name>A0AA36MDK2_CYLNA</name>
<evidence type="ECO:0000256" key="6">
    <source>
        <dbReference type="SAM" id="Phobius"/>
    </source>
</evidence>
<dbReference type="GO" id="GO:0004984">
    <property type="term" value="F:olfactory receptor activity"/>
    <property type="evidence" value="ECO:0007669"/>
    <property type="project" value="TreeGrafter"/>
</dbReference>
<evidence type="ECO:0000256" key="5">
    <source>
        <dbReference type="ARBA" id="ARBA00037994"/>
    </source>
</evidence>
<dbReference type="InterPro" id="IPR051080">
    <property type="entry name" value="Nematode_rcpt-like_serp_alpha"/>
</dbReference>
<keyword evidence="3 6" id="KW-1133">Transmembrane helix</keyword>
<comment type="caution">
    <text evidence="7">The sequence shown here is derived from an EMBL/GenBank/DDBJ whole genome shotgun (WGS) entry which is preliminary data.</text>
</comment>
<comment type="subcellular location">
    <subcellularLocation>
        <location evidence="1">Membrane</location>
        <topology evidence="1">Multi-pass membrane protein</topology>
    </subcellularLocation>
</comment>
<feature type="transmembrane region" description="Helical" evidence="6">
    <location>
        <begin position="167"/>
        <end position="189"/>
    </location>
</feature>
<proteinExistence type="inferred from homology"/>
<dbReference type="PANTHER" id="PTHR31357:SF5">
    <property type="entry name" value="SERPENTINE RECEPTOR CLASS ALPHA-1-RELATED"/>
    <property type="match status" value="1"/>
</dbReference>
<keyword evidence="4 6" id="KW-0472">Membrane</keyword>
<evidence type="ECO:0000256" key="2">
    <source>
        <dbReference type="ARBA" id="ARBA00022692"/>
    </source>
</evidence>
<dbReference type="EMBL" id="CATQJL010000316">
    <property type="protein sequence ID" value="CAJ0608406.1"/>
    <property type="molecule type" value="Genomic_DNA"/>
</dbReference>
<feature type="transmembrane region" description="Helical" evidence="6">
    <location>
        <begin position="124"/>
        <end position="146"/>
    </location>
</feature>
<sequence length="274" mass="31389">MVPLDRGNPALQETIQLIRYFIITDPCEVGLPPIVCLCLRTPASVCMISFTLFQFLLIVERAVAVWKHQQYGSYGPHIGYISTFLCLFISVVATSWILQKGDLNERQAFCSAATTHTKERVEMISFMMCGINITTLVGLLVLTMFNKSAKKRRRFDLHSSYQFRENADVLDIMLPLSIFEALCYTAFTFSNGIITMFHEQLSTVAYRTLFTASYLVPFYTLISPTILWFIIKRLQKMKVIRMKKITTAVKDEKEAYFNLYTQMWSQAATVKVAA</sequence>
<evidence type="ECO:0000256" key="4">
    <source>
        <dbReference type="ARBA" id="ARBA00023136"/>
    </source>
</evidence>
<dbReference type="InterPro" id="IPR019408">
    <property type="entry name" value="7TM_GPCR_serpentine_rcpt_Srab"/>
</dbReference>
<dbReference type="GO" id="GO:0016020">
    <property type="term" value="C:membrane"/>
    <property type="evidence" value="ECO:0007669"/>
    <property type="project" value="UniProtKB-SubCell"/>
</dbReference>
<feature type="transmembrane region" description="Helical" evidence="6">
    <location>
        <begin position="209"/>
        <end position="231"/>
    </location>
</feature>
<feature type="transmembrane region" description="Helical" evidence="6">
    <location>
        <begin position="78"/>
        <end position="98"/>
    </location>
</feature>
<evidence type="ECO:0000256" key="3">
    <source>
        <dbReference type="ARBA" id="ARBA00022989"/>
    </source>
</evidence>
<protein>
    <submittedName>
        <fullName evidence="7">Uncharacterized protein</fullName>
    </submittedName>
</protein>
<comment type="similarity">
    <text evidence="5">Belongs to the nematode receptor-like protein sra family.</text>
</comment>
<accession>A0AA36MDK2</accession>
<organism evidence="7 8">
    <name type="scientific">Cylicocyclus nassatus</name>
    <name type="common">Nematode worm</name>
    <dbReference type="NCBI Taxonomy" id="53992"/>
    <lineage>
        <taxon>Eukaryota</taxon>
        <taxon>Metazoa</taxon>
        <taxon>Ecdysozoa</taxon>
        <taxon>Nematoda</taxon>
        <taxon>Chromadorea</taxon>
        <taxon>Rhabditida</taxon>
        <taxon>Rhabditina</taxon>
        <taxon>Rhabditomorpha</taxon>
        <taxon>Strongyloidea</taxon>
        <taxon>Strongylidae</taxon>
        <taxon>Cylicocyclus</taxon>
    </lineage>
</organism>
<keyword evidence="8" id="KW-1185">Reference proteome</keyword>